<dbReference type="InterPro" id="IPR011429">
    <property type="entry name" value="Cyt_c_Planctomycete-type"/>
</dbReference>
<keyword evidence="5" id="KW-1133">Transmembrane helix</keyword>
<dbReference type="PROSITE" id="PS51007">
    <property type="entry name" value="CYTC"/>
    <property type="match status" value="1"/>
</dbReference>
<name>F4KW14_HALH1</name>
<evidence type="ECO:0000256" key="3">
    <source>
        <dbReference type="ARBA" id="ARBA00023004"/>
    </source>
</evidence>
<feature type="transmembrane region" description="Helical" evidence="5">
    <location>
        <begin position="106"/>
        <end position="125"/>
    </location>
</feature>
<protein>
    <recommendedName>
        <fullName evidence="6">Cytochrome c domain-containing protein</fullName>
    </recommendedName>
</protein>
<reference key="2">
    <citation type="submission" date="2011-04" db="EMBL/GenBank/DDBJ databases">
        <title>Complete sequence of chromosome of Haliscomenobacter hydrossis DSM 1100.</title>
        <authorList>
            <consortium name="US DOE Joint Genome Institute (JGI-PGF)"/>
            <person name="Lucas S."/>
            <person name="Han J."/>
            <person name="Lapidus A."/>
            <person name="Bruce D."/>
            <person name="Goodwin L."/>
            <person name="Pitluck S."/>
            <person name="Peters L."/>
            <person name="Kyrpides N."/>
            <person name="Mavromatis K."/>
            <person name="Ivanova N."/>
            <person name="Ovchinnikova G."/>
            <person name="Pagani I."/>
            <person name="Daligault H."/>
            <person name="Detter J.C."/>
            <person name="Han C."/>
            <person name="Land M."/>
            <person name="Hauser L."/>
            <person name="Markowitz V."/>
            <person name="Cheng J.-F."/>
            <person name="Hugenholtz P."/>
            <person name="Woyke T."/>
            <person name="Wu D."/>
            <person name="Verbarg S."/>
            <person name="Frueling A."/>
            <person name="Brambilla E."/>
            <person name="Klenk H.-P."/>
            <person name="Eisen J.A."/>
        </authorList>
    </citation>
    <scope>NUCLEOTIDE SEQUENCE</scope>
    <source>
        <strain>DSM 1100</strain>
    </source>
</reference>
<dbReference type="RefSeq" id="WP_013762776.1">
    <property type="nucleotide sequence ID" value="NC_015510.1"/>
</dbReference>
<dbReference type="Pfam" id="PF07635">
    <property type="entry name" value="PSCyt1"/>
    <property type="match status" value="1"/>
</dbReference>
<gene>
    <name evidence="7" type="ordered locus">Halhy_0300</name>
</gene>
<dbReference type="eggNOG" id="COG4886">
    <property type="taxonomic scope" value="Bacteria"/>
</dbReference>
<keyword evidence="5" id="KW-0472">Membrane</keyword>
<dbReference type="KEGG" id="hhy:Halhy_0300"/>
<evidence type="ECO:0000256" key="4">
    <source>
        <dbReference type="PROSITE-ProRule" id="PRU00433"/>
    </source>
</evidence>
<feature type="transmembrane region" description="Helical" evidence="5">
    <location>
        <begin position="12"/>
        <end position="29"/>
    </location>
</feature>
<dbReference type="GO" id="GO:0046872">
    <property type="term" value="F:metal ion binding"/>
    <property type="evidence" value="ECO:0007669"/>
    <property type="project" value="UniProtKB-KW"/>
</dbReference>
<dbReference type="InterPro" id="IPR036909">
    <property type="entry name" value="Cyt_c-like_dom_sf"/>
</dbReference>
<keyword evidence="1 4" id="KW-0349">Heme</keyword>
<dbReference type="OrthoDB" id="713772at2"/>
<dbReference type="STRING" id="760192.Halhy_0300"/>
<evidence type="ECO:0000256" key="1">
    <source>
        <dbReference type="ARBA" id="ARBA00022617"/>
    </source>
</evidence>
<dbReference type="GO" id="GO:0020037">
    <property type="term" value="F:heme binding"/>
    <property type="evidence" value="ECO:0007669"/>
    <property type="project" value="InterPro"/>
</dbReference>
<feature type="transmembrane region" description="Helical" evidence="5">
    <location>
        <begin position="41"/>
        <end position="64"/>
    </location>
</feature>
<feature type="transmembrane region" description="Helical" evidence="5">
    <location>
        <begin position="76"/>
        <end position="94"/>
    </location>
</feature>
<dbReference type="HOGENOM" id="CLU_583754_0_0_10"/>
<evidence type="ECO:0000259" key="6">
    <source>
        <dbReference type="PROSITE" id="PS51007"/>
    </source>
</evidence>
<dbReference type="Gene3D" id="3.80.10.10">
    <property type="entry name" value="Ribonuclease Inhibitor"/>
    <property type="match status" value="1"/>
</dbReference>
<dbReference type="PANTHER" id="PTHR35889">
    <property type="entry name" value="CYCLOINULO-OLIGOSACCHARIDE FRUCTANOTRANSFERASE-RELATED"/>
    <property type="match status" value="1"/>
</dbReference>
<evidence type="ECO:0000256" key="2">
    <source>
        <dbReference type="ARBA" id="ARBA00022723"/>
    </source>
</evidence>
<reference evidence="7 8" key="1">
    <citation type="journal article" date="2011" name="Stand. Genomic Sci.">
        <title>Complete genome sequence of Haliscomenobacter hydrossis type strain (O).</title>
        <authorList>
            <consortium name="US DOE Joint Genome Institute (JGI-PGF)"/>
            <person name="Daligault H."/>
            <person name="Lapidus A."/>
            <person name="Zeytun A."/>
            <person name="Nolan M."/>
            <person name="Lucas S."/>
            <person name="Del Rio T.G."/>
            <person name="Tice H."/>
            <person name="Cheng J.F."/>
            <person name="Tapia R."/>
            <person name="Han C."/>
            <person name="Goodwin L."/>
            <person name="Pitluck S."/>
            <person name="Liolios K."/>
            <person name="Pagani I."/>
            <person name="Ivanova N."/>
            <person name="Huntemann M."/>
            <person name="Mavromatis K."/>
            <person name="Mikhailova N."/>
            <person name="Pati A."/>
            <person name="Chen A."/>
            <person name="Palaniappan K."/>
            <person name="Land M."/>
            <person name="Hauser L."/>
            <person name="Brambilla E.M."/>
            <person name="Rohde M."/>
            <person name="Verbarg S."/>
            <person name="Goker M."/>
            <person name="Bristow J."/>
            <person name="Eisen J.A."/>
            <person name="Markowitz V."/>
            <person name="Hugenholtz P."/>
            <person name="Kyrpides N.C."/>
            <person name="Klenk H.P."/>
            <person name="Woyke T."/>
        </authorList>
    </citation>
    <scope>NUCLEOTIDE SEQUENCE [LARGE SCALE GENOMIC DNA]</scope>
    <source>
        <strain evidence="8">ATCC 27775 / DSM 1100 / LMG 10767 / O</strain>
    </source>
</reference>
<dbReference type="SUPFAM" id="SSF52047">
    <property type="entry name" value="RNI-like"/>
    <property type="match status" value="1"/>
</dbReference>
<keyword evidence="5" id="KW-0812">Transmembrane</keyword>
<dbReference type="GO" id="GO:0009055">
    <property type="term" value="F:electron transfer activity"/>
    <property type="evidence" value="ECO:0007669"/>
    <property type="project" value="InterPro"/>
</dbReference>
<dbReference type="Proteomes" id="UP000008461">
    <property type="component" value="Chromosome"/>
</dbReference>
<dbReference type="EMBL" id="CP002691">
    <property type="protein sequence ID" value="AEE48212.1"/>
    <property type="molecule type" value="Genomic_DNA"/>
</dbReference>
<dbReference type="InterPro" id="IPR032675">
    <property type="entry name" value="LRR_dom_sf"/>
</dbReference>
<accession>F4KW14</accession>
<sequence length="475" mass="51615">MLTFLGRFHPLLVHLPIGILLLAVLFAGLSRWERFRHLRDVVSFTLLMGTLAAIFSCATGYLLSLSGEYDFVLLNQHRNLGIAVAVWGVLMLLLNKTALGKKWGFLFNLVLLGLVSGAGHLGGSLTHGGDYLTQALPEPYRNWFGLPPLALAKGKIDNIPEANVYAAVVAPLMQEKCISCHGSSKQKGKLRLDAPEFIDKGGKNGAIVIAGKVADSELMKRLLLPKSDEHHMPPKEKNQLSEAEIKLLHWWIESGAQYDKKVKELPQSAEIQPLLAALQNGSAEATVTPSIWPEVKVGVPDAKAVQALSAAGAVVLPLGQENNFLSVNFINVPKAGAKELALLTPLAQQIVSLRLSGTAIGDKELNALVELPHLTKLFLDGSKISDAGLQKLQSAKYLNYLNLVNTKVSKAGLAHLKNIKSLREVYVFQTAIKGQQDWQELKRLLPKVTIDTGGYVVKTLVSDTTQVTEAPPKVQ</sequence>
<dbReference type="eggNOG" id="COG4244">
    <property type="taxonomic scope" value="Bacteria"/>
</dbReference>
<feature type="domain" description="Cytochrome c" evidence="6">
    <location>
        <begin position="156"/>
        <end position="256"/>
    </location>
</feature>
<dbReference type="InterPro" id="IPR009056">
    <property type="entry name" value="Cyt_c-like_dom"/>
</dbReference>
<organism evidence="7 8">
    <name type="scientific">Haliscomenobacter hydrossis (strain ATCC 27775 / DSM 1100 / LMG 10767 / O)</name>
    <dbReference type="NCBI Taxonomy" id="760192"/>
    <lineage>
        <taxon>Bacteria</taxon>
        <taxon>Pseudomonadati</taxon>
        <taxon>Bacteroidota</taxon>
        <taxon>Saprospiria</taxon>
        <taxon>Saprospirales</taxon>
        <taxon>Haliscomenobacteraceae</taxon>
        <taxon>Haliscomenobacter</taxon>
    </lineage>
</organism>
<proteinExistence type="predicted"/>
<dbReference type="AlphaFoldDB" id="F4KW14"/>
<evidence type="ECO:0000313" key="7">
    <source>
        <dbReference type="EMBL" id="AEE48212.1"/>
    </source>
</evidence>
<dbReference type="PANTHER" id="PTHR35889:SF3">
    <property type="entry name" value="F-BOX DOMAIN-CONTAINING PROTEIN"/>
    <property type="match status" value="1"/>
</dbReference>
<dbReference type="SUPFAM" id="SSF46626">
    <property type="entry name" value="Cytochrome c"/>
    <property type="match status" value="1"/>
</dbReference>
<evidence type="ECO:0000256" key="5">
    <source>
        <dbReference type="SAM" id="Phobius"/>
    </source>
</evidence>
<keyword evidence="2 4" id="KW-0479">Metal-binding</keyword>
<keyword evidence="8" id="KW-1185">Reference proteome</keyword>
<evidence type="ECO:0000313" key="8">
    <source>
        <dbReference type="Proteomes" id="UP000008461"/>
    </source>
</evidence>
<keyword evidence="3 4" id="KW-0408">Iron</keyword>